<keyword evidence="2 5" id="KW-0812">Transmembrane</keyword>
<evidence type="ECO:0000313" key="8">
    <source>
        <dbReference type="EMBL" id="RLE51649.1"/>
    </source>
</evidence>
<dbReference type="AlphaFoldDB" id="A0A497EX15"/>
<dbReference type="PROSITE" id="PS51012">
    <property type="entry name" value="ABC_TM2"/>
    <property type="match status" value="1"/>
</dbReference>
<comment type="subcellular location">
    <subcellularLocation>
        <location evidence="1">Membrane</location>
        <topology evidence="1">Multi-pass membrane protein</topology>
    </subcellularLocation>
</comment>
<feature type="transmembrane region" description="Helical" evidence="5">
    <location>
        <begin position="244"/>
        <end position="262"/>
    </location>
</feature>
<dbReference type="Proteomes" id="UP000269499">
    <property type="component" value="Unassembled WGS sequence"/>
</dbReference>
<evidence type="ECO:0000256" key="2">
    <source>
        <dbReference type="ARBA" id="ARBA00022692"/>
    </source>
</evidence>
<dbReference type="Proteomes" id="UP000268446">
    <property type="component" value="Unassembled WGS sequence"/>
</dbReference>
<dbReference type="EMBL" id="QMQZ01000079">
    <property type="protein sequence ID" value="RLE51094.1"/>
    <property type="molecule type" value="Genomic_DNA"/>
</dbReference>
<dbReference type="InterPro" id="IPR013525">
    <property type="entry name" value="ABC2_TM"/>
</dbReference>
<name>A0A497EX15_9CREN</name>
<accession>A0A497EX15</accession>
<feature type="transmembrane region" description="Helical" evidence="5">
    <location>
        <begin position="42"/>
        <end position="68"/>
    </location>
</feature>
<dbReference type="InterPro" id="IPR051784">
    <property type="entry name" value="Nod_factor_ABC_transporter"/>
</dbReference>
<feature type="transmembrane region" description="Helical" evidence="5">
    <location>
        <begin position="184"/>
        <end position="204"/>
    </location>
</feature>
<dbReference type="GO" id="GO:0140359">
    <property type="term" value="F:ABC-type transporter activity"/>
    <property type="evidence" value="ECO:0007669"/>
    <property type="project" value="InterPro"/>
</dbReference>
<sequence length="272" mass="30093">MTYSSTLQVQAYREGDWRCSIILRGALAIIERDVKKMSRYKFFLIMRILSFIIQISVFGIVASSIVSFMNFYKFYLLGVYTSILFAMSTFTGYDVIEEAEDGLFDYYLSLPISRREFIIGKTISSGLTSLTYSIPMLIIVLALIGISNPLNVLVALFSALLFALGVSGLIISIAMIIKSADISDIIFGVISTLLIRLSTVYYPLAVMPDYYKILAEVNPITHLSEFLRFLFLGANYSLPPEGSLIALIGLAAGSTSIAIIVVEKAIEGGSWR</sequence>
<evidence type="ECO:0000259" key="6">
    <source>
        <dbReference type="PROSITE" id="PS51012"/>
    </source>
</evidence>
<evidence type="ECO:0000313" key="9">
    <source>
        <dbReference type="Proteomes" id="UP000268446"/>
    </source>
</evidence>
<feature type="transmembrane region" description="Helical" evidence="5">
    <location>
        <begin position="74"/>
        <end position="96"/>
    </location>
</feature>
<proteinExistence type="predicted"/>
<feature type="transmembrane region" description="Helical" evidence="5">
    <location>
        <begin position="117"/>
        <end position="146"/>
    </location>
</feature>
<feature type="domain" description="ABC transmembrane type-2" evidence="6">
    <location>
        <begin position="38"/>
        <end position="265"/>
    </location>
</feature>
<evidence type="ECO:0000256" key="3">
    <source>
        <dbReference type="ARBA" id="ARBA00022989"/>
    </source>
</evidence>
<evidence type="ECO:0000256" key="4">
    <source>
        <dbReference type="ARBA" id="ARBA00023136"/>
    </source>
</evidence>
<comment type="caution">
    <text evidence="8">The sequence shown here is derived from an EMBL/GenBank/DDBJ whole genome shotgun (WGS) entry which is preliminary data.</text>
</comment>
<protein>
    <submittedName>
        <fullName evidence="8">ABC transporter</fullName>
    </submittedName>
</protein>
<organism evidence="8 10">
    <name type="scientific">Thermoproteota archaeon</name>
    <dbReference type="NCBI Taxonomy" id="2056631"/>
    <lineage>
        <taxon>Archaea</taxon>
        <taxon>Thermoproteota</taxon>
    </lineage>
</organism>
<dbReference type="EMBL" id="QMRA01000159">
    <property type="protein sequence ID" value="RLE51649.1"/>
    <property type="molecule type" value="Genomic_DNA"/>
</dbReference>
<evidence type="ECO:0000313" key="7">
    <source>
        <dbReference type="EMBL" id="RLE51094.1"/>
    </source>
</evidence>
<gene>
    <name evidence="7" type="ORF">DRJ20_02625</name>
    <name evidence="8" type="ORF">DRJ26_05555</name>
</gene>
<evidence type="ECO:0000256" key="5">
    <source>
        <dbReference type="SAM" id="Phobius"/>
    </source>
</evidence>
<dbReference type="InterPro" id="IPR047817">
    <property type="entry name" value="ABC2_TM_bact-type"/>
</dbReference>
<evidence type="ECO:0000256" key="1">
    <source>
        <dbReference type="ARBA" id="ARBA00004141"/>
    </source>
</evidence>
<dbReference type="PIRSF" id="PIRSF006648">
    <property type="entry name" value="DrrB"/>
    <property type="match status" value="1"/>
</dbReference>
<keyword evidence="4 5" id="KW-0472">Membrane</keyword>
<dbReference type="PANTHER" id="PTHR43229:SF2">
    <property type="entry name" value="NODULATION PROTEIN J"/>
    <property type="match status" value="1"/>
</dbReference>
<evidence type="ECO:0000313" key="10">
    <source>
        <dbReference type="Proteomes" id="UP000269499"/>
    </source>
</evidence>
<feature type="transmembrane region" description="Helical" evidence="5">
    <location>
        <begin position="152"/>
        <end position="177"/>
    </location>
</feature>
<dbReference type="InterPro" id="IPR000412">
    <property type="entry name" value="ABC_2_transport"/>
</dbReference>
<dbReference type="Pfam" id="PF01061">
    <property type="entry name" value="ABC2_membrane"/>
    <property type="match status" value="1"/>
</dbReference>
<dbReference type="PANTHER" id="PTHR43229">
    <property type="entry name" value="NODULATION PROTEIN J"/>
    <property type="match status" value="1"/>
</dbReference>
<dbReference type="GO" id="GO:0043190">
    <property type="term" value="C:ATP-binding cassette (ABC) transporter complex"/>
    <property type="evidence" value="ECO:0007669"/>
    <property type="project" value="InterPro"/>
</dbReference>
<reference evidence="9 10" key="1">
    <citation type="submission" date="2018-06" db="EMBL/GenBank/DDBJ databases">
        <title>Extensive metabolic versatility and redundancy in microbially diverse, dynamic hydrothermal sediments.</title>
        <authorList>
            <person name="Dombrowski N."/>
            <person name="Teske A."/>
            <person name="Baker B.J."/>
        </authorList>
    </citation>
    <scope>NUCLEOTIDE SEQUENCE [LARGE SCALE GENOMIC DNA]</scope>
    <source>
        <strain evidence="8">B20_G2</strain>
        <strain evidence="7">B29_G17</strain>
    </source>
</reference>
<keyword evidence="3 5" id="KW-1133">Transmembrane helix</keyword>